<accession>A0ABS9QN68</accession>
<dbReference type="Proteomes" id="UP001201701">
    <property type="component" value="Unassembled WGS sequence"/>
</dbReference>
<comment type="caution">
    <text evidence="1">The sequence shown here is derived from an EMBL/GenBank/DDBJ whole genome shotgun (WGS) entry which is preliminary data.</text>
</comment>
<protein>
    <submittedName>
        <fullName evidence="1">Uncharacterized protein</fullName>
    </submittedName>
</protein>
<proteinExistence type="predicted"/>
<name>A0ABS9QN68_9HYPH</name>
<sequence>MTSRLNFTPAQMRAAAKVAKEFGVSVRLEPDGAVVVSPSSSEPISEDEFVDLQHYFQWRDSHQRGSR</sequence>
<gene>
    <name evidence="1" type="ORF">L4923_27810</name>
</gene>
<dbReference type="EMBL" id="JAKREW010000056">
    <property type="protein sequence ID" value="MCG7508847.1"/>
    <property type="molecule type" value="Genomic_DNA"/>
</dbReference>
<evidence type="ECO:0000313" key="1">
    <source>
        <dbReference type="EMBL" id="MCG7508847.1"/>
    </source>
</evidence>
<dbReference type="RefSeq" id="WP_239370350.1">
    <property type="nucleotide sequence ID" value="NZ_JAKREW010000056.1"/>
</dbReference>
<reference evidence="1 2" key="1">
    <citation type="submission" date="2022-02" db="EMBL/GenBank/DDBJ databases">
        <title>Draft genome sequence of Mezorhizobium retamae strain IRAMC:0171 isolated from Retama raetam nodules.</title>
        <authorList>
            <person name="Bengaied R."/>
            <person name="Sbissi I."/>
            <person name="Huber K."/>
            <person name="Ghodbane F."/>
            <person name="Nouioui I."/>
            <person name="Tarhouni M."/>
            <person name="Gtari M."/>
        </authorList>
    </citation>
    <scope>NUCLEOTIDE SEQUENCE [LARGE SCALE GENOMIC DNA]</scope>
    <source>
        <strain evidence="1 2">IRAMC:0171</strain>
    </source>
</reference>
<organism evidence="1 2">
    <name type="scientific">Mesorhizobium retamae</name>
    <dbReference type="NCBI Taxonomy" id="2912854"/>
    <lineage>
        <taxon>Bacteria</taxon>
        <taxon>Pseudomonadati</taxon>
        <taxon>Pseudomonadota</taxon>
        <taxon>Alphaproteobacteria</taxon>
        <taxon>Hyphomicrobiales</taxon>
        <taxon>Phyllobacteriaceae</taxon>
        <taxon>Mesorhizobium</taxon>
    </lineage>
</organism>
<evidence type="ECO:0000313" key="2">
    <source>
        <dbReference type="Proteomes" id="UP001201701"/>
    </source>
</evidence>
<keyword evidence="2" id="KW-1185">Reference proteome</keyword>